<dbReference type="EMBL" id="GGEC01037331">
    <property type="protein sequence ID" value="MBX17815.1"/>
    <property type="molecule type" value="Transcribed_RNA"/>
</dbReference>
<evidence type="ECO:0000313" key="1">
    <source>
        <dbReference type="EMBL" id="MBX17815.1"/>
    </source>
</evidence>
<organism evidence="1">
    <name type="scientific">Rhizophora mucronata</name>
    <name type="common">Asiatic mangrove</name>
    <dbReference type="NCBI Taxonomy" id="61149"/>
    <lineage>
        <taxon>Eukaryota</taxon>
        <taxon>Viridiplantae</taxon>
        <taxon>Streptophyta</taxon>
        <taxon>Embryophyta</taxon>
        <taxon>Tracheophyta</taxon>
        <taxon>Spermatophyta</taxon>
        <taxon>Magnoliopsida</taxon>
        <taxon>eudicotyledons</taxon>
        <taxon>Gunneridae</taxon>
        <taxon>Pentapetalae</taxon>
        <taxon>rosids</taxon>
        <taxon>fabids</taxon>
        <taxon>Malpighiales</taxon>
        <taxon>Rhizophoraceae</taxon>
        <taxon>Rhizophora</taxon>
    </lineage>
</organism>
<name>A0A2P2LIL3_RHIMU</name>
<reference evidence="1" key="1">
    <citation type="submission" date="2018-02" db="EMBL/GenBank/DDBJ databases">
        <title>Rhizophora mucronata_Transcriptome.</title>
        <authorList>
            <person name="Meera S.P."/>
            <person name="Sreeshan A."/>
            <person name="Augustine A."/>
        </authorList>
    </citation>
    <scope>NUCLEOTIDE SEQUENCE</scope>
    <source>
        <tissue evidence="1">Leaf</tissue>
    </source>
</reference>
<dbReference type="AlphaFoldDB" id="A0A2P2LIL3"/>
<protein>
    <submittedName>
        <fullName evidence="1">Uncharacterized protein MANES_02G058700</fullName>
    </submittedName>
</protein>
<dbReference type="EMBL" id="GGEC01037328">
    <property type="protein sequence ID" value="MBX17812.1"/>
    <property type="molecule type" value="Transcribed_RNA"/>
</dbReference>
<accession>A0A2P2LIL3</accession>
<proteinExistence type="predicted"/>
<sequence>MLFFTFGYKCPQDSNGDVSVVNLGLVKEHLVFRMHENLSLPFFDDFIAIKIKIPRHCS</sequence>